<dbReference type="Proteomes" id="UP000036097">
    <property type="component" value="Unassembled WGS sequence"/>
</dbReference>
<gene>
    <name evidence="1" type="ORF">ABT56_23150</name>
</gene>
<dbReference type="Pfam" id="PF00873">
    <property type="entry name" value="ACR_tran"/>
    <property type="match status" value="1"/>
</dbReference>
<accession>A0A0J1JAP7</accession>
<dbReference type="GO" id="GO:0005886">
    <property type="term" value="C:plasma membrane"/>
    <property type="evidence" value="ECO:0007669"/>
    <property type="project" value="TreeGrafter"/>
</dbReference>
<evidence type="ECO:0000313" key="2">
    <source>
        <dbReference type="Proteomes" id="UP000036097"/>
    </source>
</evidence>
<reference evidence="1 2" key="1">
    <citation type="submission" date="2015-05" db="EMBL/GenBank/DDBJ databases">
        <title>Photobacterium galathea sp. nov.</title>
        <authorList>
            <person name="Machado H."/>
            <person name="Gram L."/>
        </authorList>
    </citation>
    <scope>NUCLEOTIDE SEQUENCE [LARGE SCALE GENOMIC DNA]</scope>
    <source>
        <strain evidence="1 2">CGMCC 1.12159</strain>
    </source>
</reference>
<protein>
    <submittedName>
        <fullName evidence="1">Uncharacterized protein</fullName>
    </submittedName>
</protein>
<dbReference type="AlphaFoldDB" id="A0A0J1JAP7"/>
<dbReference type="GO" id="GO:0042910">
    <property type="term" value="F:xenobiotic transmembrane transporter activity"/>
    <property type="evidence" value="ECO:0007669"/>
    <property type="project" value="TreeGrafter"/>
</dbReference>
<organism evidence="1 2">
    <name type="scientific">Photobacterium aquae</name>
    <dbReference type="NCBI Taxonomy" id="1195763"/>
    <lineage>
        <taxon>Bacteria</taxon>
        <taxon>Pseudomonadati</taxon>
        <taxon>Pseudomonadota</taxon>
        <taxon>Gammaproteobacteria</taxon>
        <taxon>Vibrionales</taxon>
        <taxon>Vibrionaceae</taxon>
        <taxon>Photobacterium</taxon>
    </lineage>
</organism>
<dbReference type="STRING" id="1195763.ABT56_23150"/>
<dbReference type="PANTHER" id="PTHR32063">
    <property type="match status" value="1"/>
</dbReference>
<name>A0A0J1JAP7_9GAMM</name>
<evidence type="ECO:0000313" key="1">
    <source>
        <dbReference type="EMBL" id="KLU98581.1"/>
    </source>
</evidence>
<keyword evidence="2" id="KW-1185">Reference proteome</keyword>
<dbReference type="InterPro" id="IPR001036">
    <property type="entry name" value="Acrflvin-R"/>
</dbReference>
<comment type="caution">
    <text evidence="1">The sequence shown here is derived from an EMBL/GenBank/DDBJ whole genome shotgun (WGS) entry which is preliminary data.</text>
</comment>
<dbReference type="SUPFAM" id="SSF82693">
    <property type="entry name" value="Multidrug efflux transporter AcrB pore domain, PN1, PN2, PC1 and PC2 subdomains"/>
    <property type="match status" value="1"/>
</dbReference>
<dbReference type="RefSeq" id="WP_047881251.1">
    <property type="nucleotide sequence ID" value="NZ_LDOT01000106.1"/>
</dbReference>
<dbReference type="OrthoDB" id="9757904at2"/>
<dbReference type="Gene3D" id="3.30.70.1320">
    <property type="entry name" value="Multidrug efflux transporter AcrB pore domain like"/>
    <property type="match status" value="1"/>
</dbReference>
<dbReference type="EMBL" id="LDOT01000106">
    <property type="protein sequence ID" value="KLU98581.1"/>
    <property type="molecule type" value="Genomic_DNA"/>
</dbReference>
<dbReference type="Gene3D" id="1.20.1640.10">
    <property type="entry name" value="Multidrug efflux transporter AcrB transmembrane domain"/>
    <property type="match status" value="1"/>
</dbReference>
<dbReference type="PANTHER" id="PTHR32063:SF28">
    <property type="entry name" value="BLR2861 PROTEIN"/>
    <property type="match status" value="1"/>
</dbReference>
<feature type="non-terminal residue" evidence="1">
    <location>
        <position position="1"/>
    </location>
</feature>
<proteinExistence type="predicted"/>
<feature type="non-terminal residue" evidence="1">
    <location>
        <position position="76"/>
    </location>
</feature>
<sequence length="76" mass="7895">ASANGQEAVVAAINAAPSANPINIAADVLDLLPQLKRNLPSTIKMDVLYDSTVAINESISEVIKTIIEAAIIVLVV</sequence>